<evidence type="ECO:0000313" key="1">
    <source>
        <dbReference type="EMBL" id="GAA2188962.1"/>
    </source>
</evidence>
<dbReference type="SUPFAM" id="SSF55961">
    <property type="entry name" value="Bet v1-like"/>
    <property type="match status" value="1"/>
</dbReference>
<keyword evidence="2" id="KW-1185">Reference proteome</keyword>
<dbReference type="Pfam" id="PF10604">
    <property type="entry name" value="Polyketide_cyc2"/>
    <property type="match status" value="1"/>
</dbReference>
<comment type="caution">
    <text evidence="1">The sequence shown here is derived from an EMBL/GenBank/DDBJ whole genome shotgun (WGS) entry which is preliminary data.</text>
</comment>
<gene>
    <name evidence="1" type="ORF">GCM10009786_20160</name>
</gene>
<name>A0ABN3B882_9MICO</name>
<dbReference type="RefSeq" id="WP_346058239.1">
    <property type="nucleotide sequence ID" value="NZ_BAAAOP010000007.1"/>
</dbReference>
<reference evidence="1 2" key="1">
    <citation type="journal article" date="2019" name="Int. J. Syst. Evol. Microbiol.">
        <title>The Global Catalogue of Microorganisms (GCM) 10K type strain sequencing project: providing services to taxonomists for standard genome sequencing and annotation.</title>
        <authorList>
            <consortium name="The Broad Institute Genomics Platform"/>
            <consortium name="The Broad Institute Genome Sequencing Center for Infectious Disease"/>
            <person name="Wu L."/>
            <person name="Ma J."/>
        </authorList>
    </citation>
    <scope>NUCLEOTIDE SEQUENCE [LARGE SCALE GENOMIC DNA]</scope>
    <source>
        <strain evidence="1 2">JCM 14919</strain>
    </source>
</reference>
<dbReference type="Proteomes" id="UP001501084">
    <property type="component" value="Unassembled WGS sequence"/>
</dbReference>
<organism evidence="1 2">
    <name type="scientific">Leucobacter alluvii</name>
    <dbReference type="NCBI Taxonomy" id="340321"/>
    <lineage>
        <taxon>Bacteria</taxon>
        <taxon>Bacillati</taxon>
        <taxon>Actinomycetota</taxon>
        <taxon>Actinomycetes</taxon>
        <taxon>Micrococcales</taxon>
        <taxon>Microbacteriaceae</taxon>
        <taxon>Leucobacter</taxon>
    </lineage>
</organism>
<evidence type="ECO:0000313" key="2">
    <source>
        <dbReference type="Proteomes" id="UP001501084"/>
    </source>
</evidence>
<accession>A0ABN3B882</accession>
<dbReference type="CDD" id="cd07812">
    <property type="entry name" value="SRPBCC"/>
    <property type="match status" value="1"/>
</dbReference>
<dbReference type="InterPro" id="IPR023393">
    <property type="entry name" value="START-like_dom_sf"/>
</dbReference>
<dbReference type="InterPro" id="IPR019587">
    <property type="entry name" value="Polyketide_cyclase/dehydratase"/>
</dbReference>
<proteinExistence type="predicted"/>
<dbReference type="EMBL" id="BAAAOP010000007">
    <property type="protein sequence ID" value="GAA2188962.1"/>
    <property type="molecule type" value="Genomic_DNA"/>
</dbReference>
<protein>
    <submittedName>
        <fullName evidence="1">SRPBCC family protein</fullName>
    </submittedName>
</protein>
<dbReference type="Gene3D" id="3.30.530.20">
    <property type="match status" value="1"/>
</dbReference>
<sequence length="154" mass="17134">MSAPLNFVGSIRISADPLTVYGVVSDVTRTGEWSPTCRECWWDEDHGPRRGAWFIGLNVTSEREWKTRSQVVVADPGVAFGWSVGPGRVVWTYRMEPSCDGTLLSESWEFTPEGQAYFAERFGEHAAEQVAVRSAAAREDIPATLAALKRIIEQ</sequence>